<keyword evidence="2" id="KW-1185">Reference proteome</keyword>
<name>H9UL10_SPIAZ</name>
<reference evidence="2" key="1">
    <citation type="journal article" date="2013" name="Stand. Genomic Sci.">
        <title>Complete genome sequence of the halophilic bacterium Spirochaeta africana type strain (Z-7692(T)) from the alkaline Lake Magadi in the East African Rift.</title>
        <authorList>
            <person name="Liolos K."/>
            <person name="Abt B."/>
            <person name="Scheuner C."/>
            <person name="Teshima H."/>
            <person name="Held B."/>
            <person name="Lapidus A."/>
            <person name="Nolan M."/>
            <person name="Lucas S."/>
            <person name="Deshpande S."/>
            <person name="Cheng J.F."/>
            <person name="Tapia R."/>
            <person name="Goodwin L.A."/>
            <person name="Pitluck S."/>
            <person name="Pagani I."/>
            <person name="Ivanova N."/>
            <person name="Mavromatis K."/>
            <person name="Mikhailova N."/>
            <person name="Huntemann M."/>
            <person name="Pati A."/>
            <person name="Chen A."/>
            <person name="Palaniappan K."/>
            <person name="Land M."/>
            <person name="Rohde M."/>
            <person name="Tindall B.J."/>
            <person name="Detter J.C."/>
            <person name="Goker M."/>
            <person name="Bristow J."/>
            <person name="Eisen J.A."/>
            <person name="Markowitz V."/>
            <person name="Hugenholtz P."/>
            <person name="Woyke T."/>
            <person name="Klenk H.P."/>
            <person name="Kyrpides N.C."/>
        </authorList>
    </citation>
    <scope>NUCLEOTIDE SEQUENCE</scope>
    <source>
        <strain evidence="2">ATCC 700263 / DSM 8902 / Z-7692</strain>
    </source>
</reference>
<organism evidence="1 2">
    <name type="scientific">Spirochaeta africana (strain ATCC 700263 / DSM 8902 / Z-7692)</name>
    <dbReference type="NCBI Taxonomy" id="889378"/>
    <lineage>
        <taxon>Bacteria</taxon>
        <taxon>Pseudomonadati</taxon>
        <taxon>Spirochaetota</taxon>
        <taxon>Spirochaetia</taxon>
        <taxon>Spirochaetales</taxon>
        <taxon>Spirochaetaceae</taxon>
        <taxon>Spirochaeta</taxon>
    </lineage>
</organism>
<dbReference type="HOGENOM" id="CLU_176025_0_0_12"/>
<dbReference type="STRING" id="889378.Spiaf_2166"/>
<evidence type="ECO:0008006" key="3">
    <source>
        <dbReference type="Google" id="ProtNLM"/>
    </source>
</evidence>
<evidence type="ECO:0000313" key="1">
    <source>
        <dbReference type="EMBL" id="AFG38203.1"/>
    </source>
</evidence>
<dbReference type="AlphaFoldDB" id="H9UL10"/>
<accession>H9UL10</accession>
<proteinExistence type="predicted"/>
<gene>
    <name evidence="1" type="ordered locus">Spiaf_2166</name>
</gene>
<dbReference type="EMBL" id="CP003282">
    <property type="protein sequence ID" value="AFG38203.1"/>
    <property type="molecule type" value="Genomic_DNA"/>
</dbReference>
<sequence>MVNDPSMDRWPAADAAATSQVCPEQQLYRLANTVMPFGKYAGTHLVNLPESYVLWFQQNGWPEGEIGRQLAAIAEIKANGLEYLLRPLIGRG</sequence>
<dbReference type="Pfam" id="PF12843">
    <property type="entry name" value="QSregVF_b"/>
    <property type="match status" value="1"/>
</dbReference>
<dbReference type="PATRIC" id="fig|889378.3.peg.2142"/>
<protein>
    <recommendedName>
        <fullName evidence="3">Cytoplasmic protein</fullName>
    </recommendedName>
</protein>
<evidence type="ECO:0000313" key="2">
    <source>
        <dbReference type="Proteomes" id="UP000007383"/>
    </source>
</evidence>
<dbReference type="KEGG" id="sfc:Spiaf_2166"/>
<dbReference type="Proteomes" id="UP000007383">
    <property type="component" value="Chromosome"/>
</dbReference>
<dbReference type="InterPro" id="IPR024530">
    <property type="entry name" value="QSregVF_b"/>
</dbReference>
<dbReference type="eggNOG" id="COG3530">
    <property type="taxonomic scope" value="Bacteria"/>
</dbReference>